<accession>A0A812RXM3</accession>
<feature type="non-terminal residue" evidence="1">
    <location>
        <position position="1"/>
    </location>
</feature>
<dbReference type="AlphaFoldDB" id="A0A812RXM3"/>
<organism evidence="1 2">
    <name type="scientific">Symbiodinium pilosum</name>
    <name type="common">Dinoflagellate</name>
    <dbReference type="NCBI Taxonomy" id="2952"/>
    <lineage>
        <taxon>Eukaryota</taxon>
        <taxon>Sar</taxon>
        <taxon>Alveolata</taxon>
        <taxon>Dinophyceae</taxon>
        <taxon>Suessiales</taxon>
        <taxon>Symbiodiniaceae</taxon>
        <taxon>Symbiodinium</taxon>
    </lineage>
</organism>
<dbReference type="OrthoDB" id="437331at2759"/>
<comment type="caution">
    <text evidence="1">The sequence shown here is derived from an EMBL/GenBank/DDBJ whole genome shotgun (WGS) entry which is preliminary data.</text>
</comment>
<evidence type="ECO:0000313" key="2">
    <source>
        <dbReference type="Proteomes" id="UP000649617"/>
    </source>
</evidence>
<feature type="non-terminal residue" evidence="1">
    <location>
        <position position="120"/>
    </location>
</feature>
<name>A0A812RXM3_SYMPI</name>
<proteinExistence type="predicted"/>
<keyword evidence="2" id="KW-1185">Reference proteome</keyword>
<evidence type="ECO:0000313" key="1">
    <source>
        <dbReference type="EMBL" id="CAE7455234.1"/>
    </source>
</evidence>
<gene>
    <name evidence="1" type="primary">Etfdh</name>
    <name evidence="1" type="ORF">SPIL2461_LOCUS11180</name>
</gene>
<reference evidence="1" key="1">
    <citation type="submission" date="2021-02" db="EMBL/GenBank/DDBJ databases">
        <authorList>
            <person name="Dougan E. K."/>
            <person name="Rhodes N."/>
            <person name="Thang M."/>
            <person name="Chan C."/>
        </authorList>
    </citation>
    <scope>NUCLEOTIDE SEQUENCE</scope>
</reference>
<protein>
    <submittedName>
        <fullName evidence="1">Etfdh protein</fullName>
    </submittedName>
</protein>
<sequence length="120" mass="13044">KSVSLASTAVAQSKSFAEQLIAQERGSLCPRLPSKIALEILAANAKIAEEITFVFRMKLTTEDGNIPNQASQIVRTGIEVEWKENSAGTTNDEQSALARAEDDLLEKDSLWDPISRGAKL</sequence>
<dbReference type="EMBL" id="CAJNIZ010021735">
    <property type="protein sequence ID" value="CAE7455234.1"/>
    <property type="molecule type" value="Genomic_DNA"/>
</dbReference>
<dbReference type="Proteomes" id="UP000649617">
    <property type="component" value="Unassembled WGS sequence"/>
</dbReference>